<evidence type="ECO:0000313" key="12">
    <source>
        <dbReference type="Proteomes" id="UP000600026"/>
    </source>
</evidence>
<dbReference type="Pfam" id="PF07690">
    <property type="entry name" value="MFS_1"/>
    <property type="match status" value="1"/>
</dbReference>
<dbReference type="GO" id="GO:0022857">
    <property type="term" value="F:transmembrane transporter activity"/>
    <property type="evidence" value="ECO:0007669"/>
    <property type="project" value="InterPro"/>
</dbReference>
<name>A0A919GRQ9_9ACTN</name>
<evidence type="ECO:0000256" key="1">
    <source>
        <dbReference type="ARBA" id="ARBA00004429"/>
    </source>
</evidence>
<evidence type="ECO:0000256" key="6">
    <source>
        <dbReference type="ARBA" id="ARBA00023136"/>
    </source>
</evidence>
<feature type="transmembrane region" description="Helical" evidence="9">
    <location>
        <begin position="373"/>
        <end position="394"/>
    </location>
</feature>
<evidence type="ECO:0000259" key="10">
    <source>
        <dbReference type="PROSITE" id="PS50850"/>
    </source>
</evidence>
<evidence type="ECO:0000256" key="5">
    <source>
        <dbReference type="ARBA" id="ARBA00022989"/>
    </source>
</evidence>
<dbReference type="InterPro" id="IPR011701">
    <property type="entry name" value="MFS"/>
</dbReference>
<evidence type="ECO:0000256" key="4">
    <source>
        <dbReference type="ARBA" id="ARBA00022692"/>
    </source>
</evidence>
<reference evidence="11" key="1">
    <citation type="submission" date="2020-09" db="EMBL/GenBank/DDBJ databases">
        <title>Whole genome shotgun sequence of Streptomyces xanthophaeus NBRC 12829.</title>
        <authorList>
            <person name="Komaki H."/>
            <person name="Tamura T."/>
        </authorList>
    </citation>
    <scope>NUCLEOTIDE SEQUENCE</scope>
    <source>
        <strain evidence="11">NBRC 12829</strain>
    </source>
</reference>
<keyword evidence="4 9" id="KW-0812">Transmembrane</keyword>
<comment type="similarity">
    <text evidence="7">Belongs to the major facilitator superfamily. Drug:H(+) antiporter-3 (DHA3) (TC 2.A.1.21) family.</text>
</comment>
<dbReference type="Gene3D" id="1.20.1250.20">
    <property type="entry name" value="MFS general substrate transporter like domains"/>
    <property type="match status" value="1"/>
</dbReference>
<dbReference type="Proteomes" id="UP000600026">
    <property type="component" value="Unassembled WGS sequence"/>
</dbReference>
<feature type="transmembrane region" description="Helical" evidence="9">
    <location>
        <begin position="223"/>
        <end position="245"/>
    </location>
</feature>
<proteinExistence type="inferred from homology"/>
<accession>A0A919GRQ9</accession>
<dbReference type="SUPFAM" id="SSF103473">
    <property type="entry name" value="MFS general substrate transporter"/>
    <property type="match status" value="1"/>
</dbReference>
<dbReference type="PRINTS" id="PR01988">
    <property type="entry name" value="EXPORTERBACE"/>
</dbReference>
<comment type="subcellular location">
    <subcellularLocation>
        <location evidence="1">Cell inner membrane</location>
        <topology evidence="1">Multi-pass membrane protein</topology>
    </subcellularLocation>
</comment>
<sequence>MGQMSQTFRSSPAFGRFWAARTASYLGDFITLTALILYLQESGHGPADIALALIARALPQALGPFAGALADLVDARKLMIACDVGRLILIGALAVTLPPFPVMLALLALASLLSTAFLPAGKSTVPKLVGSEQLGTANALLAMSHNLSLAVGPVVSALVFTQAGARAAFAVDALSYGVSLLLLLGVPALPAAKRTAERASAARFLRDMREGLGYVARHRIARAVTLGLFLGISLAGLDNVALVFLLREDLNAGPQALGIATGVYGAAMIVAPLLLLRAGKVSSDWYFVAGLAASGLGLLLTGVSPTVWLCIVCYAVAGIGNGLENVACDTLLGRTVPEHLLGRVFGAVYGPIFLAETAAAALGSALLTVMSPGTVFVAAGTGLLLLSVGVRVLIPRGTERSESNASTQPVPD</sequence>
<dbReference type="AlphaFoldDB" id="A0A919GRQ9"/>
<feature type="transmembrane region" description="Helical" evidence="9">
    <location>
        <begin position="257"/>
        <end position="276"/>
    </location>
</feature>
<dbReference type="CDD" id="cd06173">
    <property type="entry name" value="MFS_MefA_like"/>
    <property type="match status" value="1"/>
</dbReference>
<gene>
    <name evidence="11" type="ORF">Sxan_00300</name>
</gene>
<evidence type="ECO:0000256" key="3">
    <source>
        <dbReference type="ARBA" id="ARBA00022475"/>
    </source>
</evidence>
<dbReference type="EMBL" id="BNEE01000002">
    <property type="protein sequence ID" value="GHI82666.1"/>
    <property type="molecule type" value="Genomic_DNA"/>
</dbReference>
<feature type="transmembrane region" description="Helical" evidence="9">
    <location>
        <begin position="283"/>
        <end position="300"/>
    </location>
</feature>
<evidence type="ECO:0000313" key="11">
    <source>
        <dbReference type="EMBL" id="GHI82666.1"/>
    </source>
</evidence>
<dbReference type="InterPro" id="IPR022324">
    <property type="entry name" value="Bacilysin_exporter_BacE_put"/>
</dbReference>
<feature type="transmembrane region" description="Helical" evidence="9">
    <location>
        <begin position="306"/>
        <end position="323"/>
    </location>
</feature>
<keyword evidence="2" id="KW-0813">Transport</keyword>
<feature type="transmembrane region" description="Helical" evidence="9">
    <location>
        <begin position="167"/>
        <end position="189"/>
    </location>
</feature>
<dbReference type="GO" id="GO:0005886">
    <property type="term" value="C:plasma membrane"/>
    <property type="evidence" value="ECO:0007669"/>
    <property type="project" value="UniProtKB-SubCell"/>
</dbReference>
<comment type="caution">
    <text evidence="11">The sequence shown here is derived from an EMBL/GenBank/DDBJ whole genome shotgun (WGS) entry which is preliminary data.</text>
</comment>
<evidence type="ECO:0000256" key="9">
    <source>
        <dbReference type="SAM" id="Phobius"/>
    </source>
</evidence>
<dbReference type="InterPro" id="IPR036259">
    <property type="entry name" value="MFS_trans_sf"/>
</dbReference>
<protein>
    <recommendedName>
        <fullName evidence="8">Multidrug efflux pump Tap</fullName>
    </recommendedName>
</protein>
<dbReference type="PANTHER" id="PTHR23513:SF9">
    <property type="entry name" value="ENTEROBACTIN EXPORTER ENTS"/>
    <property type="match status" value="1"/>
</dbReference>
<keyword evidence="12" id="KW-1185">Reference proteome</keyword>
<feature type="domain" description="Major facilitator superfamily (MFS) profile" evidence="10">
    <location>
        <begin position="220"/>
        <end position="412"/>
    </location>
</feature>
<dbReference type="PANTHER" id="PTHR23513">
    <property type="entry name" value="INTEGRAL MEMBRANE EFFLUX PROTEIN-RELATED"/>
    <property type="match status" value="1"/>
</dbReference>
<evidence type="ECO:0000256" key="7">
    <source>
        <dbReference type="ARBA" id="ARBA00038075"/>
    </source>
</evidence>
<evidence type="ECO:0000256" key="2">
    <source>
        <dbReference type="ARBA" id="ARBA00022448"/>
    </source>
</evidence>
<dbReference type="InterPro" id="IPR020846">
    <property type="entry name" value="MFS_dom"/>
</dbReference>
<keyword evidence="3" id="KW-1003">Cell membrane</keyword>
<evidence type="ECO:0000256" key="8">
    <source>
        <dbReference type="ARBA" id="ARBA00040914"/>
    </source>
</evidence>
<feature type="transmembrane region" description="Helical" evidence="9">
    <location>
        <begin position="344"/>
        <end position="367"/>
    </location>
</feature>
<keyword evidence="6 9" id="KW-0472">Membrane</keyword>
<organism evidence="11 12">
    <name type="scientific">Streptomyces xanthophaeus</name>
    <dbReference type="NCBI Taxonomy" id="67385"/>
    <lineage>
        <taxon>Bacteria</taxon>
        <taxon>Bacillati</taxon>
        <taxon>Actinomycetota</taxon>
        <taxon>Actinomycetes</taxon>
        <taxon>Kitasatosporales</taxon>
        <taxon>Streptomycetaceae</taxon>
        <taxon>Streptomyces</taxon>
    </lineage>
</organism>
<keyword evidence="5 9" id="KW-1133">Transmembrane helix</keyword>
<dbReference type="PROSITE" id="PS50850">
    <property type="entry name" value="MFS"/>
    <property type="match status" value="1"/>
</dbReference>